<name>A0AA35ZBI6_LACSI</name>
<feature type="region of interest" description="Disordered" evidence="1">
    <location>
        <begin position="42"/>
        <end position="65"/>
    </location>
</feature>
<organism evidence="2 3">
    <name type="scientific">Lactuca saligna</name>
    <name type="common">Willowleaf lettuce</name>
    <dbReference type="NCBI Taxonomy" id="75948"/>
    <lineage>
        <taxon>Eukaryota</taxon>
        <taxon>Viridiplantae</taxon>
        <taxon>Streptophyta</taxon>
        <taxon>Embryophyta</taxon>
        <taxon>Tracheophyta</taxon>
        <taxon>Spermatophyta</taxon>
        <taxon>Magnoliopsida</taxon>
        <taxon>eudicotyledons</taxon>
        <taxon>Gunneridae</taxon>
        <taxon>Pentapetalae</taxon>
        <taxon>asterids</taxon>
        <taxon>campanulids</taxon>
        <taxon>Asterales</taxon>
        <taxon>Asteraceae</taxon>
        <taxon>Cichorioideae</taxon>
        <taxon>Cichorieae</taxon>
        <taxon>Lactucinae</taxon>
        <taxon>Lactuca</taxon>
    </lineage>
</organism>
<protein>
    <submittedName>
        <fullName evidence="2">Uncharacterized protein</fullName>
    </submittedName>
</protein>
<feature type="compositionally biased region" description="Basic and acidic residues" evidence="1">
    <location>
        <begin position="52"/>
        <end position="65"/>
    </location>
</feature>
<keyword evidence="3" id="KW-1185">Reference proteome</keyword>
<evidence type="ECO:0000256" key="1">
    <source>
        <dbReference type="SAM" id="MobiDB-lite"/>
    </source>
</evidence>
<reference evidence="2" key="1">
    <citation type="submission" date="2023-04" db="EMBL/GenBank/DDBJ databases">
        <authorList>
            <person name="Vijverberg K."/>
            <person name="Xiong W."/>
            <person name="Schranz E."/>
        </authorList>
    </citation>
    <scope>NUCLEOTIDE SEQUENCE</scope>
</reference>
<proteinExistence type="predicted"/>
<evidence type="ECO:0000313" key="2">
    <source>
        <dbReference type="EMBL" id="CAI9289174.1"/>
    </source>
</evidence>
<dbReference type="AlphaFoldDB" id="A0AA35ZBI6"/>
<evidence type="ECO:0000313" key="3">
    <source>
        <dbReference type="Proteomes" id="UP001177003"/>
    </source>
</evidence>
<sequence>MVHEVLDRPNHDEIIGCIVFSCKEGKKGQDCIYKQREIRGVQKSAGGRRRTCQSEDDNKGRKQRE</sequence>
<dbReference type="EMBL" id="OX465082">
    <property type="protein sequence ID" value="CAI9289174.1"/>
    <property type="molecule type" value="Genomic_DNA"/>
</dbReference>
<dbReference type="Proteomes" id="UP001177003">
    <property type="component" value="Chromosome 6"/>
</dbReference>
<gene>
    <name evidence="2" type="ORF">LSALG_LOCUS28428</name>
</gene>
<accession>A0AA35ZBI6</accession>